<evidence type="ECO:0000313" key="1">
    <source>
        <dbReference type="EMBL" id="QBD76875.1"/>
    </source>
</evidence>
<protein>
    <submittedName>
        <fullName evidence="1">Sugar ABC transporter substrate-binding protein</fullName>
    </submittedName>
</protein>
<reference evidence="1 2" key="1">
    <citation type="submission" date="2019-01" db="EMBL/GenBank/DDBJ databases">
        <title>Ktedonosporobacter rubrisoli SCAWS-G2.</title>
        <authorList>
            <person name="Huang Y."/>
            <person name="Yan B."/>
        </authorList>
    </citation>
    <scope>NUCLEOTIDE SEQUENCE [LARGE SCALE GENOMIC DNA]</scope>
    <source>
        <strain evidence="1 2">SCAWS-G2</strain>
    </source>
</reference>
<evidence type="ECO:0000313" key="2">
    <source>
        <dbReference type="Proteomes" id="UP000290365"/>
    </source>
</evidence>
<gene>
    <name evidence="1" type="ORF">EPA93_13015</name>
</gene>
<name>A0A4P6JNQ2_KTERU</name>
<dbReference type="CDD" id="cd13585">
    <property type="entry name" value="PBP2_TMBP_like"/>
    <property type="match status" value="1"/>
</dbReference>
<dbReference type="SUPFAM" id="SSF53850">
    <property type="entry name" value="Periplasmic binding protein-like II"/>
    <property type="match status" value="1"/>
</dbReference>
<dbReference type="InterPro" id="IPR006059">
    <property type="entry name" value="SBP"/>
</dbReference>
<dbReference type="Proteomes" id="UP000290365">
    <property type="component" value="Chromosome"/>
</dbReference>
<dbReference type="EMBL" id="CP035758">
    <property type="protein sequence ID" value="QBD76875.1"/>
    <property type="molecule type" value="Genomic_DNA"/>
</dbReference>
<proteinExistence type="predicted"/>
<dbReference type="RefSeq" id="WP_129887939.1">
    <property type="nucleotide sequence ID" value="NZ_CP035758.1"/>
</dbReference>
<dbReference type="InterPro" id="IPR050490">
    <property type="entry name" value="Bact_solute-bd_prot1"/>
</dbReference>
<sequence length="454" mass="49550">MSMQEKHDLVRQLLERRISRRAFTTRAMALGLSVGTVGSIVAACGSSGGSSGTNGASGQITVWTWPDNDKTFAQTVPIFQKKHPNIKVNVQAFPNADTDYANKLLSALVSGSGPDVAMIEIGVIAKFKSKPGFVDLSQDPYKAKQYQDSYAKYAWDYVSDAQSGKIFALPKNTGPGAMFYRRDVFEKAGLPTEPEQVQALLKDWDAFLQAGKKLSVAGKQWLISTPNQIFSTIVGEAGLSHYDAKGNLQLDNPIIKTAMQYAQEAWNAGLISPFADFTAEWGAALESGSIATHFWGNWLGGNLKSVYAKDTAGKWGVTFAPAFNGKTAFDSGGDFIGILESSQNKAAAWEFCKFVTQDMDSLHKMYTANDLYPAWKPALTQDWINESDPYYKDQNVNKIFAQVQSAMTPPITNPNDQIVSNVLTNTLNDITRGKMNIDAALSKAKQQIQANTAS</sequence>
<dbReference type="AlphaFoldDB" id="A0A4P6JNQ2"/>
<dbReference type="Pfam" id="PF01547">
    <property type="entry name" value="SBP_bac_1"/>
    <property type="match status" value="1"/>
</dbReference>
<dbReference type="KEGG" id="kbs:EPA93_13015"/>
<dbReference type="OrthoDB" id="9768630at2"/>
<dbReference type="PANTHER" id="PTHR43649:SF12">
    <property type="entry name" value="DIACETYLCHITOBIOSE BINDING PROTEIN DASA"/>
    <property type="match status" value="1"/>
</dbReference>
<dbReference type="PANTHER" id="PTHR43649">
    <property type="entry name" value="ARABINOSE-BINDING PROTEIN-RELATED"/>
    <property type="match status" value="1"/>
</dbReference>
<accession>A0A4P6JNQ2</accession>
<dbReference type="Gene3D" id="3.40.190.10">
    <property type="entry name" value="Periplasmic binding protein-like II"/>
    <property type="match status" value="1"/>
</dbReference>
<keyword evidence="2" id="KW-1185">Reference proteome</keyword>
<organism evidence="1 2">
    <name type="scientific">Ktedonosporobacter rubrisoli</name>
    <dbReference type="NCBI Taxonomy" id="2509675"/>
    <lineage>
        <taxon>Bacteria</taxon>
        <taxon>Bacillati</taxon>
        <taxon>Chloroflexota</taxon>
        <taxon>Ktedonobacteria</taxon>
        <taxon>Ktedonobacterales</taxon>
        <taxon>Ktedonosporobacteraceae</taxon>
        <taxon>Ktedonosporobacter</taxon>
    </lineage>
</organism>